<dbReference type="Proteomes" id="UP001620514">
    <property type="component" value="Unassembled WGS sequence"/>
</dbReference>
<accession>A0ABW8MBL4</accession>
<dbReference type="RefSeq" id="WP_404604748.1">
    <property type="nucleotide sequence ID" value="NZ_JBIYDN010000003.1"/>
</dbReference>
<protein>
    <submittedName>
        <fullName evidence="2">NAD(P)-dependent dehydrogenase (Short-subunit alcohol dehydrogenase family)</fullName>
    </submittedName>
</protein>
<evidence type="ECO:0000256" key="1">
    <source>
        <dbReference type="ARBA" id="ARBA00006484"/>
    </source>
</evidence>
<dbReference type="PRINTS" id="PR00080">
    <property type="entry name" value="SDRFAMILY"/>
</dbReference>
<evidence type="ECO:0000313" key="3">
    <source>
        <dbReference type="Proteomes" id="UP001620514"/>
    </source>
</evidence>
<organism evidence="2 3">
    <name type="scientific">Caballeronia udeis</name>
    <dbReference type="NCBI Taxonomy" id="1232866"/>
    <lineage>
        <taxon>Bacteria</taxon>
        <taxon>Pseudomonadati</taxon>
        <taxon>Pseudomonadota</taxon>
        <taxon>Betaproteobacteria</taxon>
        <taxon>Burkholderiales</taxon>
        <taxon>Burkholderiaceae</taxon>
        <taxon>Caballeronia</taxon>
    </lineage>
</organism>
<evidence type="ECO:0000313" key="2">
    <source>
        <dbReference type="EMBL" id="MFK4441052.1"/>
    </source>
</evidence>
<dbReference type="EMBL" id="JBIYDN010000003">
    <property type="protein sequence ID" value="MFK4441052.1"/>
    <property type="molecule type" value="Genomic_DNA"/>
</dbReference>
<reference evidence="2 3" key="1">
    <citation type="submission" date="2024-10" db="EMBL/GenBank/DDBJ databases">
        <authorList>
            <person name="Deangelis K."/>
            <person name="Huntemann M."/>
            <person name="Clum A."/>
            <person name="Wang J."/>
            <person name="Palaniappan K."/>
            <person name="Ritter S."/>
            <person name="Chen I.-M."/>
            <person name="Stamatis D."/>
            <person name="Reddy T."/>
            <person name="O'Malley R."/>
            <person name="Daum C."/>
            <person name="Ng V."/>
            <person name="Ivanova N."/>
            <person name="Kyrpides N."/>
            <person name="Woyke T."/>
        </authorList>
    </citation>
    <scope>NUCLEOTIDE SEQUENCE [LARGE SCALE GENOMIC DNA]</scope>
    <source>
        <strain evidence="2 3">GAS97</strain>
    </source>
</reference>
<comment type="similarity">
    <text evidence="1">Belongs to the short-chain dehydrogenases/reductases (SDR) family.</text>
</comment>
<dbReference type="SUPFAM" id="SSF51735">
    <property type="entry name" value="NAD(P)-binding Rossmann-fold domains"/>
    <property type="match status" value="1"/>
</dbReference>
<dbReference type="Gene3D" id="3.40.50.720">
    <property type="entry name" value="NAD(P)-binding Rossmann-like Domain"/>
    <property type="match status" value="1"/>
</dbReference>
<comment type="caution">
    <text evidence="2">The sequence shown here is derived from an EMBL/GenBank/DDBJ whole genome shotgun (WGS) entry which is preliminary data.</text>
</comment>
<proteinExistence type="inferred from homology"/>
<dbReference type="InterPro" id="IPR002347">
    <property type="entry name" value="SDR_fam"/>
</dbReference>
<dbReference type="PANTHER" id="PTHR42760">
    <property type="entry name" value="SHORT-CHAIN DEHYDROGENASES/REDUCTASES FAMILY MEMBER"/>
    <property type="match status" value="1"/>
</dbReference>
<dbReference type="Pfam" id="PF13561">
    <property type="entry name" value="adh_short_C2"/>
    <property type="match status" value="1"/>
</dbReference>
<gene>
    <name evidence="2" type="ORF">ABH943_001063</name>
</gene>
<dbReference type="PROSITE" id="PS00061">
    <property type="entry name" value="ADH_SHORT"/>
    <property type="match status" value="1"/>
</dbReference>
<name>A0ABW8MBL4_9BURK</name>
<dbReference type="PANTHER" id="PTHR42760:SF135">
    <property type="entry name" value="BLL7886 PROTEIN"/>
    <property type="match status" value="1"/>
</dbReference>
<keyword evidence="3" id="KW-1185">Reference proteome</keyword>
<dbReference type="CDD" id="cd05233">
    <property type="entry name" value="SDR_c"/>
    <property type="match status" value="1"/>
</dbReference>
<dbReference type="InterPro" id="IPR020904">
    <property type="entry name" value="Sc_DH/Rdtase_CS"/>
</dbReference>
<dbReference type="InterPro" id="IPR036291">
    <property type="entry name" value="NAD(P)-bd_dom_sf"/>
</dbReference>
<reference evidence="2 3" key="2">
    <citation type="submission" date="2024-11" db="EMBL/GenBank/DDBJ databases">
        <title>Using genomics to understand microbial adaptation to soil warming.</title>
        <authorList>
            <person name="Deangelis K.M. PhD."/>
        </authorList>
    </citation>
    <scope>NUCLEOTIDE SEQUENCE [LARGE SCALE GENOMIC DNA]</scope>
    <source>
        <strain evidence="2 3">GAS97</strain>
    </source>
</reference>
<sequence length="267" mass="27559">MLAEQHQLEQARTPMISFDLKNRAVLVTGAASGIGLETAKLLARSGAAVAVNFLPGDPRGPEAVQAILAAGGTAIAAPGDVGSAESVEAMVKKAVDELGRLDLLVNNAGAPGLTKPIPVTDLDSISEDLWSFIINTNLMSVFRCSKFAAAALTEAKGAIVNTASIAGFGSVSSSICYSASKAGVINLTKNLSRALAPNVRVNAVAPGVVESSWGIGWTEEHRSESIEKTPLKRWATPGDVAETIAYLGFGARMMTGQTVIIDGGITL</sequence>
<dbReference type="PRINTS" id="PR00081">
    <property type="entry name" value="GDHRDH"/>
</dbReference>